<keyword evidence="2" id="KW-1185">Reference proteome</keyword>
<gene>
    <name evidence="1" type="ORF">DPMN_035950</name>
</gene>
<dbReference type="Proteomes" id="UP000828390">
    <property type="component" value="Unassembled WGS sequence"/>
</dbReference>
<feature type="non-terminal residue" evidence="1">
    <location>
        <position position="1"/>
    </location>
</feature>
<comment type="caution">
    <text evidence="1">The sequence shown here is derived from an EMBL/GenBank/DDBJ whole genome shotgun (WGS) entry which is preliminary data.</text>
</comment>
<dbReference type="EMBL" id="JAIWYP010000002">
    <property type="protein sequence ID" value="KAH3872728.1"/>
    <property type="molecule type" value="Genomic_DNA"/>
</dbReference>
<accession>A0A9D4RMK0</accession>
<reference evidence="1" key="2">
    <citation type="submission" date="2020-11" db="EMBL/GenBank/DDBJ databases">
        <authorList>
            <person name="McCartney M.A."/>
            <person name="Auch B."/>
            <person name="Kono T."/>
            <person name="Mallez S."/>
            <person name="Becker A."/>
            <person name="Gohl D.M."/>
            <person name="Silverstein K.A.T."/>
            <person name="Koren S."/>
            <person name="Bechman K.B."/>
            <person name="Herman A."/>
            <person name="Abrahante J.E."/>
            <person name="Garbe J."/>
        </authorList>
    </citation>
    <scope>NUCLEOTIDE SEQUENCE</scope>
    <source>
        <strain evidence="1">Duluth1</strain>
        <tissue evidence="1">Whole animal</tissue>
    </source>
</reference>
<organism evidence="1 2">
    <name type="scientific">Dreissena polymorpha</name>
    <name type="common">Zebra mussel</name>
    <name type="synonym">Mytilus polymorpha</name>
    <dbReference type="NCBI Taxonomy" id="45954"/>
    <lineage>
        <taxon>Eukaryota</taxon>
        <taxon>Metazoa</taxon>
        <taxon>Spiralia</taxon>
        <taxon>Lophotrochozoa</taxon>
        <taxon>Mollusca</taxon>
        <taxon>Bivalvia</taxon>
        <taxon>Autobranchia</taxon>
        <taxon>Heteroconchia</taxon>
        <taxon>Euheterodonta</taxon>
        <taxon>Imparidentia</taxon>
        <taxon>Neoheterodontei</taxon>
        <taxon>Myida</taxon>
        <taxon>Dreissenoidea</taxon>
        <taxon>Dreissenidae</taxon>
        <taxon>Dreissena</taxon>
    </lineage>
</organism>
<evidence type="ECO:0000313" key="2">
    <source>
        <dbReference type="Proteomes" id="UP000828390"/>
    </source>
</evidence>
<protein>
    <recommendedName>
        <fullName evidence="3">SEA domain-containing protein</fullName>
    </recommendedName>
</protein>
<proteinExistence type="predicted"/>
<dbReference type="AlphaFoldDB" id="A0A9D4RMK0"/>
<reference evidence="1" key="1">
    <citation type="journal article" date="2019" name="bioRxiv">
        <title>The Genome of the Zebra Mussel, Dreissena polymorpha: A Resource for Invasive Species Research.</title>
        <authorList>
            <person name="McCartney M.A."/>
            <person name="Auch B."/>
            <person name="Kono T."/>
            <person name="Mallez S."/>
            <person name="Zhang Y."/>
            <person name="Obille A."/>
            <person name="Becker A."/>
            <person name="Abrahante J.E."/>
            <person name="Garbe J."/>
            <person name="Badalamenti J.P."/>
            <person name="Herman A."/>
            <person name="Mangelson H."/>
            <person name="Liachko I."/>
            <person name="Sullivan S."/>
            <person name="Sone E.D."/>
            <person name="Koren S."/>
            <person name="Silverstein K.A.T."/>
            <person name="Beckman K.B."/>
            <person name="Gohl D.M."/>
        </authorList>
    </citation>
    <scope>NUCLEOTIDE SEQUENCE</scope>
    <source>
        <strain evidence="1">Duluth1</strain>
        <tissue evidence="1">Whole animal</tissue>
    </source>
</reference>
<name>A0A9D4RMK0_DREPO</name>
<evidence type="ECO:0008006" key="3">
    <source>
        <dbReference type="Google" id="ProtNLM"/>
    </source>
</evidence>
<sequence>MACSKKNNSLCEVWDGVTRCSCIRGYIESKSTPSTCVENTQGIIVPDENALSDDAHGVLQVEIKLGYSLPHYNSLNTSNTYDIYVKELNTSLTKFYKDEIGHWLSKVVIRDIRTGSLYVDHFVVYQKREHILSDVIYAVLKLAESGLVIYGKTYNVTNAFIGKDK</sequence>
<evidence type="ECO:0000313" key="1">
    <source>
        <dbReference type="EMBL" id="KAH3872728.1"/>
    </source>
</evidence>